<evidence type="ECO:0000313" key="2">
    <source>
        <dbReference type="EMBL" id="KAJ4435879.1"/>
    </source>
</evidence>
<evidence type="ECO:0000313" key="3">
    <source>
        <dbReference type="Proteomes" id="UP001148838"/>
    </source>
</evidence>
<dbReference type="Proteomes" id="UP001148838">
    <property type="component" value="Unassembled WGS sequence"/>
</dbReference>
<dbReference type="EMBL" id="JAJSOF020000023">
    <property type="protein sequence ID" value="KAJ4435879.1"/>
    <property type="molecule type" value="Genomic_DNA"/>
</dbReference>
<feature type="compositionally biased region" description="Gly residues" evidence="1">
    <location>
        <begin position="80"/>
        <end position="92"/>
    </location>
</feature>
<reference evidence="2 3" key="1">
    <citation type="journal article" date="2022" name="Allergy">
        <title>Genome assembly and annotation of Periplaneta americana reveal a comprehensive cockroach allergen profile.</title>
        <authorList>
            <person name="Wang L."/>
            <person name="Xiong Q."/>
            <person name="Saelim N."/>
            <person name="Wang L."/>
            <person name="Nong W."/>
            <person name="Wan A.T."/>
            <person name="Shi M."/>
            <person name="Liu X."/>
            <person name="Cao Q."/>
            <person name="Hui J.H.L."/>
            <person name="Sookrung N."/>
            <person name="Leung T.F."/>
            <person name="Tungtrongchitr A."/>
            <person name="Tsui S.K.W."/>
        </authorList>
    </citation>
    <scope>NUCLEOTIDE SEQUENCE [LARGE SCALE GENOMIC DNA]</scope>
    <source>
        <strain evidence="2">PWHHKU_190912</strain>
    </source>
</reference>
<evidence type="ECO:0000256" key="1">
    <source>
        <dbReference type="SAM" id="MobiDB-lite"/>
    </source>
</evidence>
<keyword evidence="3" id="KW-1185">Reference proteome</keyword>
<feature type="region of interest" description="Disordered" evidence="1">
    <location>
        <begin position="72"/>
        <end position="102"/>
    </location>
</feature>
<organism evidence="2 3">
    <name type="scientific">Periplaneta americana</name>
    <name type="common">American cockroach</name>
    <name type="synonym">Blatta americana</name>
    <dbReference type="NCBI Taxonomy" id="6978"/>
    <lineage>
        <taxon>Eukaryota</taxon>
        <taxon>Metazoa</taxon>
        <taxon>Ecdysozoa</taxon>
        <taxon>Arthropoda</taxon>
        <taxon>Hexapoda</taxon>
        <taxon>Insecta</taxon>
        <taxon>Pterygota</taxon>
        <taxon>Neoptera</taxon>
        <taxon>Polyneoptera</taxon>
        <taxon>Dictyoptera</taxon>
        <taxon>Blattodea</taxon>
        <taxon>Blattoidea</taxon>
        <taxon>Blattidae</taxon>
        <taxon>Blattinae</taxon>
        <taxon>Periplaneta</taxon>
    </lineage>
</organism>
<accession>A0ABQ8SNX5</accession>
<protein>
    <submittedName>
        <fullName evidence="2">Uncharacterized protein</fullName>
    </submittedName>
</protein>
<gene>
    <name evidence="2" type="ORF">ANN_18499</name>
</gene>
<sequence length="154" mass="15576">MSRAVASWSKASCLGLALRNARWKGRRKIRRIGIEEAGVGGGVGEGARVGRGGEGVGGVRVKGSRGEVGGVEAGARARAGRGGGGRGVGVGGVEERSGRGGEGVGVGTAAVVGVSGAVGVKGVEEEGKWTVEMKIPTRHLPKKLWKITEKPQSR</sequence>
<name>A0ABQ8SNX5_PERAM</name>
<proteinExistence type="predicted"/>
<comment type="caution">
    <text evidence="2">The sequence shown here is derived from an EMBL/GenBank/DDBJ whole genome shotgun (WGS) entry which is preliminary data.</text>
</comment>